<evidence type="ECO:0008006" key="3">
    <source>
        <dbReference type="Google" id="ProtNLM"/>
    </source>
</evidence>
<gene>
    <name evidence="1" type="ORF">J2W56_002746</name>
</gene>
<organism evidence="1 2">
    <name type="scientific">Nocardia kruczakiae</name>
    <dbReference type="NCBI Taxonomy" id="261477"/>
    <lineage>
        <taxon>Bacteria</taxon>
        <taxon>Bacillati</taxon>
        <taxon>Actinomycetota</taxon>
        <taxon>Actinomycetes</taxon>
        <taxon>Mycobacteriales</taxon>
        <taxon>Nocardiaceae</taxon>
        <taxon>Nocardia</taxon>
    </lineage>
</organism>
<name>A0ABU1XEP3_9NOCA</name>
<accession>A0ABU1XEP3</accession>
<evidence type="ECO:0000313" key="1">
    <source>
        <dbReference type="EMBL" id="MDR7169005.1"/>
    </source>
</evidence>
<proteinExistence type="predicted"/>
<dbReference type="EMBL" id="JAVDWW010000004">
    <property type="protein sequence ID" value="MDR7169005.1"/>
    <property type="molecule type" value="Genomic_DNA"/>
</dbReference>
<evidence type="ECO:0000313" key="2">
    <source>
        <dbReference type="Proteomes" id="UP001251217"/>
    </source>
</evidence>
<reference evidence="1 2" key="1">
    <citation type="submission" date="2023-07" db="EMBL/GenBank/DDBJ databases">
        <title>Sorghum-associated microbial communities from plants grown in Nebraska, USA.</title>
        <authorList>
            <person name="Schachtman D."/>
        </authorList>
    </citation>
    <scope>NUCLEOTIDE SEQUENCE [LARGE SCALE GENOMIC DNA]</scope>
    <source>
        <strain evidence="1 2">4272</strain>
    </source>
</reference>
<protein>
    <recommendedName>
        <fullName evidence="3">Tetratricopeptide repeat protein</fullName>
    </recommendedName>
</protein>
<comment type="caution">
    <text evidence="1">The sequence shown here is derived from an EMBL/GenBank/DDBJ whole genome shotgun (WGS) entry which is preliminary data.</text>
</comment>
<dbReference type="Proteomes" id="UP001251217">
    <property type="component" value="Unassembled WGS sequence"/>
</dbReference>
<sequence>MLVRAGNRAEGVKVARAALDAFPPEKHSLTLRLLMAEIEGEQKQPSSSRSET</sequence>
<dbReference type="RefSeq" id="WP_310401822.1">
    <property type="nucleotide sequence ID" value="NZ_JAVDWW010000004.1"/>
</dbReference>
<keyword evidence="2" id="KW-1185">Reference proteome</keyword>